<keyword evidence="10" id="KW-1185">Reference proteome</keyword>
<dbReference type="Gene3D" id="1.10.357.140">
    <property type="entry name" value="UbiA prenyltransferase"/>
    <property type="match status" value="1"/>
</dbReference>
<dbReference type="Pfam" id="PF01040">
    <property type="entry name" value="UbiA"/>
    <property type="match status" value="1"/>
</dbReference>
<evidence type="ECO:0000256" key="6">
    <source>
        <dbReference type="ARBA" id="ARBA00022989"/>
    </source>
</evidence>
<evidence type="ECO:0000256" key="2">
    <source>
        <dbReference type="ARBA" id="ARBA00004141"/>
    </source>
</evidence>
<dbReference type="InterPro" id="IPR044878">
    <property type="entry name" value="UbiA_sf"/>
</dbReference>
<proteinExistence type="inferred from homology"/>
<gene>
    <name evidence="9" type="primary">COQ2_1</name>
    <name evidence="9" type="ORF">AAF712_013933</name>
</gene>
<dbReference type="EMBL" id="JBBXMP010000234">
    <property type="protein sequence ID" value="KAL0059327.1"/>
    <property type="molecule type" value="Genomic_DNA"/>
</dbReference>
<evidence type="ECO:0000256" key="1">
    <source>
        <dbReference type="ARBA" id="ARBA00001946"/>
    </source>
</evidence>
<sequence length="251" mass="28553">MLFVPLCFGIKSLIMTIDDILDWDVDLLVTRTKARPIPRGAISLKRAWLFFAIQVAIGVLLASQILDDTSIRVVTVVSPLYVIYPTCKRWMNFAPIPLGIMFNVGIFMGWSYLRPNTVAWDVLIPAYLGACFWTCTYETVYQHQDKVDDTRIKLHSPALYVGNATIPVCTVTGALFFTLMAYSGLRNEQGLFYFLSLTYAAYLLFRQLLKTNIDAPDECKEFFLLTTHIGRIILLGLIVDVSYRKHIMQAM</sequence>
<keyword evidence="4 9" id="KW-0808">Transferase</keyword>
<protein>
    <submittedName>
        <fullName evidence="9">Para-hydroxybenzoate--polyprenyltransferase, mitochondrial (PHB:polyprenyltransferase)</fullName>
        <ecNumber evidence="9">2.5.1.39</ecNumber>
    </submittedName>
</protein>
<dbReference type="Gene3D" id="1.20.120.1780">
    <property type="entry name" value="UbiA prenyltransferase"/>
    <property type="match status" value="1"/>
</dbReference>
<keyword evidence="7 8" id="KW-0472">Membrane</keyword>
<dbReference type="InterPro" id="IPR000537">
    <property type="entry name" value="UbiA_prenyltransferase"/>
</dbReference>
<keyword evidence="5 8" id="KW-0812">Transmembrane</keyword>
<feature type="transmembrane region" description="Helical" evidence="8">
    <location>
        <begin position="47"/>
        <end position="65"/>
    </location>
</feature>
<organism evidence="9 10">
    <name type="scientific">Marasmius tenuissimus</name>
    <dbReference type="NCBI Taxonomy" id="585030"/>
    <lineage>
        <taxon>Eukaryota</taxon>
        <taxon>Fungi</taxon>
        <taxon>Dikarya</taxon>
        <taxon>Basidiomycota</taxon>
        <taxon>Agaricomycotina</taxon>
        <taxon>Agaricomycetes</taxon>
        <taxon>Agaricomycetidae</taxon>
        <taxon>Agaricales</taxon>
        <taxon>Marasmiineae</taxon>
        <taxon>Marasmiaceae</taxon>
        <taxon>Marasmius</taxon>
    </lineage>
</organism>
<dbReference type="Proteomes" id="UP001437256">
    <property type="component" value="Unassembled WGS sequence"/>
</dbReference>
<comment type="subcellular location">
    <subcellularLocation>
        <location evidence="2">Membrane</location>
        <topology evidence="2">Multi-pass membrane protein</topology>
    </subcellularLocation>
</comment>
<dbReference type="PANTHER" id="PTHR11048">
    <property type="entry name" value="PRENYLTRANSFERASES"/>
    <property type="match status" value="1"/>
</dbReference>
<dbReference type="CDD" id="cd13959">
    <property type="entry name" value="PT_UbiA_COQ2"/>
    <property type="match status" value="1"/>
</dbReference>
<evidence type="ECO:0000313" key="10">
    <source>
        <dbReference type="Proteomes" id="UP001437256"/>
    </source>
</evidence>
<feature type="transmembrane region" description="Helical" evidence="8">
    <location>
        <begin position="158"/>
        <end position="179"/>
    </location>
</feature>
<accession>A0ABR2ZCD4</accession>
<keyword evidence="6 8" id="KW-1133">Transmembrane helix</keyword>
<feature type="transmembrane region" description="Helical" evidence="8">
    <location>
        <begin position="191"/>
        <end position="209"/>
    </location>
</feature>
<comment type="cofactor">
    <cofactor evidence="1">
        <name>Mg(2+)</name>
        <dbReference type="ChEBI" id="CHEBI:18420"/>
    </cofactor>
</comment>
<feature type="transmembrane region" description="Helical" evidence="8">
    <location>
        <begin position="94"/>
        <end position="113"/>
    </location>
</feature>
<comment type="caution">
    <text evidence="9">The sequence shown here is derived from an EMBL/GenBank/DDBJ whole genome shotgun (WGS) entry which is preliminary data.</text>
</comment>
<comment type="similarity">
    <text evidence="3">Belongs to the UbiA prenyltransferase family.</text>
</comment>
<dbReference type="EC" id="2.5.1.39" evidence="9"/>
<dbReference type="PANTHER" id="PTHR11048:SF28">
    <property type="entry name" value="4-HYDROXYBENZOATE POLYPRENYLTRANSFERASE, MITOCHONDRIAL"/>
    <property type="match status" value="1"/>
</dbReference>
<evidence type="ECO:0000256" key="4">
    <source>
        <dbReference type="ARBA" id="ARBA00022679"/>
    </source>
</evidence>
<dbReference type="GO" id="GO:0008412">
    <property type="term" value="F:4-hydroxybenzoate polyprenyltransferase activity"/>
    <property type="evidence" value="ECO:0007669"/>
    <property type="project" value="UniProtKB-EC"/>
</dbReference>
<evidence type="ECO:0000256" key="3">
    <source>
        <dbReference type="ARBA" id="ARBA00005985"/>
    </source>
</evidence>
<evidence type="ECO:0000256" key="8">
    <source>
        <dbReference type="SAM" id="Phobius"/>
    </source>
</evidence>
<reference evidence="9 10" key="1">
    <citation type="submission" date="2024-05" db="EMBL/GenBank/DDBJ databases">
        <title>A draft genome resource for the thread blight pathogen Marasmius tenuissimus strain MS-2.</title>
        <authorList>
            <person name="Yulfo-Soto G.E."/>
            <person name="Baruah I.K."/>
            <person name="Amoako-Attah I."/>
            <person name="Bukari Y."/>
            <person name="Meinhardt L.W."/>
            <person name="Bailey B.A."/>
            <person name="Cohen S.P."/>
        </authorList>
    </citation>
    <scope>NUCLEOTIDE SEQUENCE [LARGE SCALE GENOMIC DNA]</scope>
    <source>
        <strain evidence="9 10">MS-2</strain>
    </source>
</reference>
<dbReference type="InterPro" id="IPR039653">
    <property type="entry name" value="Prenyltransferase"/>
</dbReference>
<feature type="transmembrane region" description="Helical" evidence="8">
    <location>
        <begin position="221"/>
        <end position="243"/>
    </location>
</feature>
<name>A0ABR2ZCD4_9AGAR</name>
<evidence type="ECO:0000256" key="5">
    <source>
        <dbReference type="ARBA" id="ARBA00022692"/>
    </source>
</evidence>
<evidence type="ECO:0000256" key="7">
    <source>
        <dbReference type="ARBA" id="ARBA00023136"/>
    </source>
</evidence>
<evidence type="ECO:0000313" key="9">
    <source>
        <dbReference type="EMBL" id="KAL0059327.1"/>
    </source>
</evidence>